<evidence type="ECO:0000256" key="1">
    <source>
        <dbReference type="SAM" id="MobiDB-lite"/>
    </source>
</evidence>
<feature type="compositionally biased region" description="Basic and acidic residues" evidence="1">
    <location>
        <begin position="1"/>
        <end position="11"/>
    </location>
</feature>
<comment type="caution">
    <text evidence="2">The sequence shown here is derived from an EMBL/GenBank/DDBJ whole genome shotgun (WGS) entry which is preliminary data.</text>
</comment>
<evidence type="ECO:0000313" key="2">
    <source>
        <dbReference type="EMBL" id="MBA8824830.1"/>
    </source>
</evidence>
<dbReference type="Proteomes" id="UP000569329">
    <property type="component" value="Unassembled WGS sequence"/>
</dbReference>
<accession>A0A839DV88</accession>
<feature type="compositionally biased region" description="Polar residues" evidence="1">
    <location>
        <begin position="12"/>
        <end position="21"/>
    </location>
</feature>
<evidence type="ECO:0000313" key="3">
    <source>
        <dbReference type="Proteomes" id="UP000569329"/>
    </source>
</evidence>
<gene>
    <name evidence="2" type="ORF">FHX42_002177</name>
</gene>
<sequence length="53" mass="5888">MRQSDPEHHASTETNDSGSEPSRQRGHPCRFPTRAETGPNGDEQESSVCRGYD</sequence>
<dbReference type="AlphaFoldDB" id="A0A839DV88"/>
<organism evidence="2 3">
    <name type="scientific">Halosaccharopolyspora lacisalsi</name>
    <dbReference type="NCBI Taxonomy" id="1000566"/>
    <lineage>
        <taxon>Bacteria</taxon>
        <taxon>Bacillati</taxon>
        <taxon>Actinomycetota</taxon>
        <taxon>Actinomycetes</taxon>
        <taxon>Pseudonocardiales</taxon>
        <taxon>Pseudonocardiaceae</taxon>
        <taxon>Halosaccharopolyspora</taxon>
    </lineage>
</organism>
<proteinExistence type="predicted"/>
<reference evidence="2 3" key="1">
    <citation type="submission" date="2020-07" db="EMBL/GenBank/DDBJ databases">
        <title>Sequencing the genomes of 1000 actinobacteria strains.</title>
        <authorList>
            <person name="Klenk H.-P."/>
        </authorList>
    </citation>
    <scope>NUCLEOTIDE SEQUENCE [LARGE SCALE GENOMIC DNA]</scope>
    <source>
        <strain evidence="2 3">DSM 45975</strain>
    </source>
</reference>
<dbReference type="EMBL" id="JACGWZ010000002">
    <property type="protein sequence ID" value="MBA8824830.1"/>
    <property type="molecule type" value="Genomic_DNA"/>
</dbReference>
<name>A0A839DV88_9PSEU</name>
<keyword evidence="3" id="KW-1185">Reference proteome</keyword>
<feature type="region of interest" description="Disordered" evidence="1">
    <location>
        <begin position="1"/>
        <end position="53"/>
    </location>
</feature>
<protein>
    <submittedName>
        <fullName evidence="2">Uncharacterized protein</fullName>
    </submittedName>
</protein>